<dbReference type="EMBL" id="CP060204">
    <property type="protein sequence ID" value="QNH53867.1"/>
    <property type="molecule type" value="Genomic_DNA"/>
</dbReference>
<dbReference type="RefSeq" id="WP_185979969.1">
    <property type="nucleotide sequence ID" value="NZ_CP060204.1"/>
</dbReference>
<sequence length="169" mass="19049">MPARPLYELAAGFNALFDLVLDETMDLELLEEGLQSIECALEEKCAGGIALIKSLEAYAEAYRKEEKRFEAQRQILENRIKRIKEWYRQNLDAMGKSKVPTRYGVMSVQKNGGKQPLKIDDAALIPEAYLVTVPAHKEVNREALYEALSGGEEVPGARLEPRGRSLRIK</sequence>
<keyword evidence="1" id="KW-0175">Coiled coil</keyword>
<gene>
    <name evidence="2" type="ORF">H1B31_08305</name>
</gene>
<evidence type="ECO:0000313" key="2">
    <source>
        <dbReference type="EMBL" id="QNH53867.1"/>
    </source>
</evidence>
<accession>A0A7G7VIC4</accession>
<feature type="coiled-coil region" evidence="1">
    <location>
        <begin position="52"/>
        <end position="79"/>
    </location>
</feature>
<dbReference type="InterPro" id="IPR008840">
    <property type="entry name" value="Sipho_Gp157"/>
</dbReference>
<reference evidence="2 3" key="1">
    <citation type="submission" date="2020-07" db="EMBL/GenBank/DDBJ databases">
        <title>Complete genome and description of Selenomonas timonensis sp. nov., a new bacterium isolated from a gingivitis subject.</title>
        <authorList>
            <person name="Antezack A."/>
        </authorList>
    </citation>
    <scope>NUCLEOTIDE SEQUENCE [LARGE SCALE GENOMIC DNA]</scope>
    <source>
        <strain evidence="2 3">Marseille-Q3039</strain>
    </source>
</reference>
<dbReference type="AlphaFoldDB" id="A0A7G7VIC4"/>
<organism evidence="2 3">
    <name type="scientific">Selenomonas timonae</name>
    <dbReference type="NCBI Taxonomy" id="2754044"/>
    <lineage>
        <taxon>Bacteria</taxon>
        <taxon>Bacillati</taxon>
        <taxon>Bacillota</taxon>
        <taxon>Negativicutes</taxon>
        <taxon>Selenomonadales</taxon>
        <taxon>Selenomonadaceae</taxon>
        <taxon>Selenomonas</taxon>
    </lineage>
</organism>
<keyword evidence="3" id="KW-1185">Reference proteome</keyword>
<dbReference type="KEGG" id="stim:H1B31_08305"/>
<dbReference type="Pfam" id="PF05565">
    <property type="entry name" value="Sipho_Gp157"/>
    <property type="match status" value="1"/>
</dbReference>
<evidence type="ECO:0000256" key="1">
    <source>
        <dbReference type="SAM" id="Coils"/>
    </source>
</evidence>
<dbReference type="Proteomes" id="UP000515480">
    <property type="component" value="Chromosome"/>
</dbReference>
<evidence type="ECO:0000313" key="3">
    <source>
        <dbReference type="Proteomes" id="UP000515480"/>
    </source>
</evidence>
<protein>
    <submittedName>
        <fullName evidence="2">Siphovirus Gp157 family protein</fullName>
    </submittedName>
</protein>
<proteinExistence type="predicted"/>
<name>A0A7G7VIC4_9FIRM</name>